<dbReference type="KEGG" id="tch:CHITON_0980"/>
<keyword evidence="1" id="KW-0812">Transmembrane</keyword>
<reference evidence="4" key="1">
    <citation type="submission" date="2016-01" db="EMBL/GenBank/DDBJ databases">
        <authorList>
            <person name="Vorgias C.E."/>
        </authorList>
    </citation>
    <scope>NUCLEOTIDE SEQUENCE [LARGE SCALE GENOMIC DNA]</scope>
</reference>
<dbReference type="EMBL" id="CP015193">
    <property type="protein sequence ID" value="ASJ17150.1"/>
    <property type="molecule type" value="Genomic_DNA"/>
</dbReference>
<dbReference type="Proteomes" id="UP000250189">
    <property type="component" value="Chromosome"/>
</dbReference>
<dbReference type="OrthoDB" id="384046at2157"/>
<dbReference type="GeneID" id="33322664"/>
<dbReference type="RefSeq" id="WP_068577295.1">
    <property type="nucleotide sequence ID" value="NZ_CP015193.1"/>
</dbReference>
<dbReference type="AlphaFoldDB" id="A0A160VSU5"/>
<dbReference type="Proteomes" id="UP000093069">
    <property type="component" value="Chromosome I"/>
</dbReference>
<organism evidence="3 4">
    <name type="scientific">Thermococcus chitonophagus</name>
    <dbReference type="NCBI Taxonomy" id="54262"/>
    <lineage>
        <taxon>Archaea</taxon>
        <taxon>Methanobacteriati</taxon>
        <taxon>Methanobacteriota</taxon>
        <taxon>Thermococci</taxon>
        <taxon>Thermococcales</taxon>
        <taxon>Thermococcaceae</taxon>
        <taxon>Thermococcus</taxon>
    </lineage>
</organism>
<gene>
    <name evidence="2" type="ORF">A3L04_08745</name>
    <name evidence="3" type="ORF">CHITON_0980</name>
</gene>
<sequence>MIRELLLLILLYSFKLIISLFGFMVRIFLIPLKKTIDLPENRRKTIEALIEIVRYILAVILAVKISGILRAFLVFLGFNSGVSLGKRTIYSAHDISVLRKHREDKLLGPFAALSTVMTIVEVSIFVALTLASKVLTPSTTILHYWILGLAYGVAYLAVSYGNLGVLQRNSLFLLIFFGIKTGKAKAEEVSQRLSRKLPGLFLR</sequence>
<evidence type="ECO:0000313" key="3">
    <source>
        <dbReference type="EMBL" id="CUX77759.1"/>
    </source>
</evidence>
<proteinExistence type="predicted"/>
<feature type="transmembrane region" description="Helical" evidence="1">
    <location>
        <begin position="7"/>
        <end position="32"/>
    </location>
</feature>
<reference evidence="2 5" key="3">
    <citation type="submission" date="2016-04" db="EMBL/GenBank/DDBJ databases">
        <title>Complete genome sequence of Thermococcus chitonophagus type strain GC74.</title>
        <authorList>
            <person name="Oger P.M."/>
        </authorList>
    </citation>
    <scope>NUCLEOTIDE SEQUENCE [LARGE SCALE GENOMIC DNA]</scope>
    <source>
        <strain evidence="2 5">GC74</strain>
    </source>
</reference>
<evidence type="ECO:0000256" key="1">
    <source>
        <dbReference type="SAM" id="Phobius"/>
    </source>
</evidence>
<name>A0A160VSU5_9EURY</name>
<accession>A0A160VSU5</accession>
<evidence type="ECO:0000313" key="5">
    <source>
        <dbReference type="Proteomes" id="UP000250189"/>
    </source>
</evidence>
<keyword evidence="5" id="KW-1185">Reference proteome</keyword>
<dbReference type="EMBL" id="LN999010">
    <property type="protein sequence ID" value="CUX77759.1"/>
    <property type="molecule type" value="Genomic_DNA"/>
</dbReference>
<keyword evidence="1" id="KW-1133">Transmembrane helix</keyword>
<dbReference type="STRING" id="54262.CHITON_0980"/>
<feature type="transmembrane region" description="Helical" evidence="1">
    <location>
        <begin position="52"/>
        <end position="78"/>
    </location>
</feature>
<protein>
    <submittedName>
        <fullName evidence="3">Uncharacterized protein</fullName>
    </submittedName>
</protein>
<evidence type="ECO:0000313" key="2">
    <source>
        <dbReference type="EMBL" id="ASJ17150.1"/>
    </source>
</evidence>
<keyword evidence="1" id="KW-0472">Membrane</keyword>
<feature type="transmembrane region" description="Helical" evidence="1">
    <location>
        <begin position="106"/>
        <end position="130"/>
    </location>
</feature>
<evidence type="ECO:0000313" key="4">
    <source>
        <dbReference type="Proteomes" id="UP000093069"/>
    </source>
</evidence>
<reference evidence="3" key="2">
    <citation type="submission" date="2016-01" db="EMBL/GenBank/DDBJ databases">
        <authorList>
            <person name="Oliw E.H."/>
        </authorList>
    </citation>
    <scope>NUCLEOTIDE SEQUENCE</scope>
    <source>
        <strain evidence="3">1</strain>
    </source>
</reference>
<feature type="transmembrane region" description="Helical" evidence="1">
    <location>
        <begin position="142"/>
        <end position="163"/>
    </location>
</feature>